<dbReference type="Proteomes" id="UP000268870">
    <property type="component" value="Chromosome"/>
</dbReference>
<sequence length="72" mass="8816">METDSFVFEEQDFQFEKGPDFWQLSLKRSKVGTQNLQQLQLMQIPFNFNSRQKRTLYFLKALKKKLYLKNYD</sequence>
<dbReference type="AlphaFoldDB" id="A0AB38VP90"/>
<reference evidence="1 2" key="1">
    <citation type="submission" date="2018-12" db="EMBL/GenBank/DDBJ databases">
        <authorList>
            <consortium name="Pathogen Informatics"/>
        </authorList>
    </citation>
    <scope>NUCLEOTIDE SEQUENCE [LARGE SCALE GENOMIC DNA]</scope>
    <source>
        <strain evidence="1 2">NCTC8184</strain>
    </source>
</reference>
<accession>A0AB38VP90</accession>
<gene>
    <name evidence="1" type="ORF">NCTC8184_01686</name>
</gene>
<evidence type="ECO:0000313" key="1">
    <source>
        <dbReference type="EMBL" id="VED65630.1"/>
    </source>
</evidence>
<proteinExistence type="predicted"/>
<protein>
    <submittedName>
        <fullName evidence="1">Secretion system component EssB/YukC</fullName>
    </submittedName>
</protein>
<dbReference type="EMBL" id="LR134265">
    <property type="protein sequence ID" value="VED65630.1"/>
    <property type="molecule type" value="Genomic_DNA"/>
</dbReference>
<evidence type="ECO:0000313" key="2">
    <source>
        <dbReference type="Proteomes" id="UP000268870"/>
    </source>
</evidence>
<name>A0AB38VP90_STRAG</name>
<organism evidence="1 2">
    <name type="scientific">Streptococcus agalactiae</name>
    <dbReference type="NCBI Taxonomy" id="1311"/>
    <lineage>
        <taxon>Bacteria</taxon>
        <taxon>Bacillati</taxon>
        <taxon>Bacillota</taxon>
        <taxon>Bacilli</taxon>
        <taxon>Lactobacillales</taxon>
        <taxon>Streptococcaceae</taxon>
        <taxon>Streptococcus</taxon>
    </lineage>
</organism>